<name>A0A4D9ETW2_9SAUR</name>
<evidence type="ECO:0000313" key="3">
    <source>
        <dbReference type="Proteomes" id="UP000297703"/>
    </source>
</evidence>
<feature type="region of interest" description="Disordered" evidence="1">
    <location>
        <begin position="84"/>
        <end position="103"/>
    </location>
</feature>
<reference evidence="2 3" key="2">
    <citation type="submission" date="2019-04" db="EMBL/GenBank/DDBJ databases">
        <title>The genome sequence of big-headed turtle.</title>
        <authorList>
            <person name="Gong S."/>
        </authorList>
    </citation>
    <scope>NUCLEOTIDE SEQUENCE [LARGE SCALE GENOMIC DNA]</scope>
    <source>
        <strain evidence="2">DO16091913</strain>
        <tissue evidence="2">Muscle</tissue>
    </source>
</reference>
<evidence type="ECO:0000313" key="2">
    <source>
        <dbReference type="EMBL" id="TFK14307.1"/>
    </source>
</evidence>
<comment type="caution">
    <text evidence="2">The sequence shown here is derived from an EMBL/GenBank/DDBJ whole genome shotgun (WGS) entry which is preliminary data.</text>
</comment>
<protein>
    <submittedName>
        <fullName evidence="2">Putative E3 ubiquitin-protein ligase RNF144A</fullName>
    </submittedName>
</protein>
<evidence type="ECO:0000256" key="1">
    <source>
        <dbReference type="SAM" id="MobiDB-lite"/>
    </source>
</evidence>
<feature type="compositionally biased region" description="Pro residues" evidence="1">
    <location>
        <begin position="91"/>
        <end position="103"/>
    </location>
</feature>
<keyword evidence="3" id="KW-1185">Reference proteome</keyword>
<sequence>MKQNKTQTHTHTQREHDTMRALGVAVGCVVRTWAWLQHRASFTPHSRPGASPSLLKAVRPRPGNGGGGGSTHHPNPAAQIGEKASMSQHPTLPPLVPGEPTPPQSSLWAAVALTYLCCAVARNGSTMMQDSAYGAACGFLCKGANMAPPVIPAGCFCILGFKISVGPTEPMKPC</sequence>
<dbReference type="Proteomes" id="UP000297703">
    <property type="component" value="Unassembled WGS sequence"/>
</dbReference>
<gene>
    <name evidence="2" type="ORF">DR999_PMT02109</name>
</gene>
<dbReference type="EMBL" id="QXTE01000011">
    <property type="protein sequence ID" value="TFK14307.1"/>
    <property type="molecule type" value="Genomic_DNA"/>
</dbReference>
<proteinExistence type="predicted"/>
<reference evidence="2 3" key="1">
    <citation type="submission" date="2019-04" db="EMBL/GenBank/DDBJ databases">
        <title>Draft genome of the big-headed turtle Platysternon megacephalum.</title>
        <authorList>
            <person name="Gong S."/>
        </authorList>
    </citation>
    <scope>NUCLEOTIDE SEQUENCE [LARGE SCALE GENOMIC DNA]</scope>
    <source>
        <strain evidence="2">DO16091913</strain>
        <tissue evidence="2">Muscle</tissue>
    </source>
</reference>
<dbReference type="AlphaFoldDB" id="A0A4D9ETW2"/>
<organism evidence="2 3">
    <name type="scientific">Platysternon megacephalum</name>
    <name type="common">big-headed turtle</name>
    <dbReference type="NCBI Taxonomy" id="55544"/>
    <lineage>
        <taxon>Eukaryota</taxon>
        <taxon>Metazoa</taxon>
        <taxon>Chordata</taxon>
        <taxon>Craniata</taxon>
        <taxon>Vertebrata</taxon>
        <taxon>Euteleostomi</taxon>
        <taxon>Archelosauria</taxon>
        <taxon>Testudinata</taxon>
        <taxon>Testudines</taxon>
        <taxon>Cryptodira</taxon>
        <taxon>Durocryptodira</taxon>
        <taxon>Testudinoidea</taxon>
        <taxon>Platysternidae</taxon>
        <taxon>Platysternon</taxon>
    </lineage>
</organism>
<feature type="region of interest" description="Disordered" evidence="1">
    <location>
        <begin position="42"/>
        <end position="78"/>
    </location>
</feature>
<accession>A0A4D9ETW2</accession>